<keyword evidence="3" id="KW-1185">Reference proteome</keyword>
<sequence>MDRHELKELLAGTTSCDKHAIKATVRAWIHNPEQDRSGKLEAIQRCYPPARQSQKPKTYWKSLYDPVDKSDMLDGESSNPFYYLVYDVVGDSEENLMDCLEKRENEGLRQTHHLVVDRRVRNPDPVPGGRGLRPASLRRAERTDEKVIRGGALCRIRSWLRLVTPEMKKEILQRLGGSIPKPDVFFDSESYVRVTTKATKTDDDFSEAVKLCDEFQEWFIEELGIGKGRKPVKTPWYVRQITVPYLQEIEGYEFKYKPGQQNKKKERQSSSKKRKNDGEEQQPKRKNKKVRRTTEKRRGRQEDIITQAMNDAAIYTKTLLALLHLLLHLLLLW</sequence>
<dbReference type="Proteomes" id="UP000596742">
    <property type="component" value="Unassembled WGS sequence"/>
</dbReference>
<reference evidence="2" key="1">
    <citation type="submission" date="2018-11" db="EMBL/GenBank/DDBJ databases">
        <authorList>
            <person name="Alioto T."/>
            <person name="Alioto T."/>
        </authorList>
    </citation>
    <scope>NUCLEOTIDE SEQUENCE</scope>
</reference>
<dbReference type="AlphaFoldDB" id="A0A8B6FNQ8"/>
<evidence type="ECO:0000313" key="3">
    <source>
        <dbReference type="Proteomes" id="UP000596742"/>
    </source>
</evidence>
<proteinExistence type="predicted"/>
<feature type="compositionally biased region" description="Basic residues" evidence="1">
    <location>
        <begin position="284"/>
        <end position="299"/>
    </location>
</feature>
<feature type="region of interest" description="Disordered" evidence="1">
    <location>
        <begin position="257"/>
        <end position="301"/>
    </location>
</feature>
<organism evidence="2 3">
    <name type="scientific">Mytilus galloprovincialis</name>
    <name type="common">Mediterranean mussel</name>
    <dbReference type="NCBI Taxonomy" id="29158"/>
    <lineage>
        <taxon>Eukaryota</taxon>
        <taxon>Metazoa</taxon>
        <taxon>Spiralia</taxon>
        <taxon>Lophotrochozoa</taxon>
        <taxon>Mollusca</taxon>
        <taxon>Bivalvia</taxon>
        <taxon>Autobranchia</taxon>
        <taxon>Pteriomorphia</taxon>
        <taxon>Mytilida</taxon>
        <taxon>Mytiloidea</taxon>
        <taxon>Mytilidae</taxon>
        <taxon>Mytilinae</taxon>
        <taxon>Mytilus</taxon>
    </lineage>
</organism>
<name>A0A8B6FNQ8_MYTGA</name>
<evidence type="ECO:0000313" key="2">
    <source>
        <dbReference type="EMBL" id="VDI52872.1"/>
    </source>
</evidence>
<gene>
    <name evidence="2" type="ORF">MGAL_10B001358</name>
</gene>
<accession>A0A8B6FNQ8</accession>
<comment type="caution">
    <text evidence="2">The sequence shown here is derived from an EMBL/GenBank/DDBJ whole genome shotgun (WGS) entry which is preliminary data.</text>
</comment>
<evidence type="ECO:0000256" key="1">
    <source>
        <dbReference type="SAM" id="MobiDB-lite"/>
    </source>
</evidence>
<protein>
    <submittedName>
        <fullName evidence="2">Uncharacterized protein</fullName>
    </submittedName>
</protein>
<feature type="compositionally biased region" description="Basic residues" evidence="1">
    <location>
        <begin position="262"/>
        <end position="275"/>
    </location>
</feature>
<dbReference type="EMBL" id="UYJE01007230">
    <property type="protein sequence ID" value="VDI52872.1"/>
    <property type="molecule type" value="Genomic_DNA"/>
</dbReference>